<evidence type="ECO:0000256" key="1">
    <source>
        <dbReference type="ARBA" id="ARBA00022723"/>
    </source>
</evidence>
<evidence type="ECO:0000313" key="3">
    <source>
        <dbReference type="EMBL" id="KIQ68081.1"/>
    </source>
</evidence>
<keyword evidence="4" id="KW-1185">Reference proteome</keyword>
<protein>
    <recommendedName>
        <fullName evidence="2">Cupin type-2 domain-containing protein</fullName>
    </recommendedName>
</protein>
<dbReference type="STRING" id="1123501.Wenmar_03296"/>
<name>A0A0D0P933_9RHOB</name>
<dbReference type="EMBL" id="AONG01000017">
    <property type="protein sequence ID" value="KIQ68081.1"/>
    <property type="molecule type" value="Genomic_DNA"/>
</dbReference>
<dbReference type="InterPro" id="IPR051610">
    <property type="entry name" value="GPI/OXD"/>
</dbReference>
<feature type="domain" description="Cupin type-2" evidence="2">
    <location>
        <begin position="45"/>
        <end position="112"/>
    </location>
</feature>
<evidence type="ECO:0000259" key="2">
    <source>
        <dbReference type="Pfam" id="PF07883"/>
    </source>
</evidence>
<keyword evidence="1" id="KW-0479">Metal-binding</keyword>
<evidence type="ECO:0000313" key="4">
    <source>
        <dbReference type="Proteomes" id="UP000035100"/>
    </source>
</evidence>
<comment type="caution">
    <text evidence="3">The sequence shown here is derived from an EMBL/GenBank/DDBJ whole genome shotgun (WGS) entry which is preliminary data.</text>
</comment>
<gene>
    <name evidence="3" type="ORF">Wenmar_03296</name>
</gene>
<dbReference type="PATRIC" id="fig|1123501.6.peg.3420"/>
<dbReference type="Pfam" id="PF07883">
    <property type="entry name" value="Cupin_2"/>
    <property type="match status" value="1"/>
</dbReference>
<dbReference type="Proteomes" id="UP000035100">
    <property type="component" value="Unassembled WGS sequence"/>
</dbReference>
<dbReference type="AlphaFoldDB" id="A0A0D0P933"/>
<dbReference type="InterPro" id="IPR013096">
    <property type="entry name" value="Cupin_2"/>
</dbReference>
<dbReference type="SUPFAM" id="SSF51182">
    <property type="entry name" value="RmlC-like cupins"/>
    <property type="match status" value="1"/>
</dbReference>
<accession>A0A0D0P933</accession>
<dbReference type="RefSeq" id="WP_018302557.1">
    <property type="nucleotide sequence ID" value="NZ_KB902285.1"/>
</dbReference>
<proteinExistence type="predicted"/>
<dbReference type="eggNOG" id="COG1917">
    <property type="taxonomic scope" value="Bacteria"/>
</dbReference>
<dbReference type="PANTHER" id="PTHR35848:SF6">
    <property type="entry name" value="CUPIN TYPE-2 DOMAIN-CONTAINING PROTEIN"/>
    <property type="match status" value="1"/>
</dbReference>
<dbReference type="InterPro" id="IPR014710">
    <property type="entry name" value="RmlC-like_jellyroll"/>
</dbReference>
<dbReference type="GO" id="GO:0046872">
    <property type="term" value="F:metal ion binding"/>
    <property type="evidence" value="ECO:0007669"/>
    <property type="project" value="UniProtKB-KW"/>
</dbReference>
<dbReference type="CDD" id="cd02208">
    <property type="entry name" value="cupin_RmlC-like"/>
    <property type="match status" value="1"/>
</dbReference>
<sequence length="130" mass="14279">MSETIQAAGYLARQADTPEVREAWGTLFWMVGEKEMPGAEQTLGVVEIKPGQRNPLHSHPNCEELLFVLSGTCEHLLGDETFQMGPGSVIRIPRGVKHWARCTSDEPLRAVIAFSAPDRRAINHEGEGSA</sequence>
<dbReference type="Gene3D" id="2.60.120.10">
    <property type="entry name" value="Jelly Rolls"/>
    <property type="match status" value="1"/>
</dbReference>
<organism evidence="3 4">
    <name type="scientific">Wenxinia marina DSM 24838</name>
    <dbReference type="NCBI Taxonomy" id="1123501"/>
    <lineage>
        <taxon>Bacteria</taxon>
        <taxon>Pseudomonadati</taxon>
        <taxon>Pseudomonadota</taxon>
        <taxon>Alphaproteobacteria</taxon>
        <taxon>Rhodobacterales</taxon>
        <taxon>Roseobacteraceae</taxon>
        <taxon>Wenxinia</taxon>
    </lineage>
</organism>
<reference evidence="3 4" key="1">
    <citation type="submission" date="2013-01" db="EMBL/GenBank/DDBJ databases">
        <authorList>
            <person name="Fiebig A."/>
            <person name="Goeker M."/>
            <person name="Klenk H.-P.P."/>
        </authorList>
    </citation>
    <scope>NUCLEOTIDE SEQUENCE [LARGE SCALE GENOMIC DNA]</scope>
    <source>
        <strain evidence="3 4">DSM 24838</strain>
    </source>
</reference>
<dbReference type="InterPro" id="IPR011051">
    <property type="entry name" value="RmlC_Cupin_sf"/>
</dbReference>
<dbReference type="PANTHER" id="PTHR35848">
    <property type="entry name" value="OXALATE-BINDING PROTEIN"/>
    <property type="match status" value="1"/>
</dbReference>